<gene>
    <name evidence="1" type="ORF">V6N11_034025</name>
</gene>
<reference evidence="1 2" key="1">
    <citation type="journal article" date="2024" name="G3 (Bethesda)">
        <title>Genome assembly of Hibiscus sabdariffa L. provides insights into metabolisms of medicinal natural products.</title>
        <authorList>
            <person name="Kim T."/>
        </authorList>
    </citation>
    <scope>NUCLEOTIDE SEQUENCE [LARGE SCALE GENOMIC DNA]</scope>
    <source>
        <strain evidence="1">TK-2024</strain>
        <tissue evidence="1">Old leaves</tissue>
    </source>
</reference>
<dbReference type="Proteomes" id="UP001396334">
    <property type="component" value="Unassembled WGS sequence"/>
</dbReference>
<sequence length="182" mass="20011">MMVGVPSVYVVTTSSNEDDTLLARKKGAVPLQVDFGGTPFTVEVKEKLGVVFGFSDSGDNIEVFFKHGGNIKVFVDVRHVTITKSTVVTNLSLKIGGRKGYSHKIGARYKSLCVKNVLLVKDPKDFDVMAFLDDVISSPFEDIMIEEVDLDLKVFFFCGGKRKKDLASYEGGSKGDVLEEEM</sequence>
<evidence type="ECO:0000313" key="1">
    <source>
        <dbReference type="EMBL" id="KAK9018982.1"/>
    </source>
</evidence>
<accession>A0ABR2S250</accession>
<proteinExistence type="predicted"/>
<evidence type="ECO:0000313" key="2">
    <source>
        <dbReference type="Proteomes" id="UP001396334"/>
    </source>
</evidence>
<organism evidence="1 2">
    <name type="scientific">Hibiscus sabdariffa</name>
    <name type="common">roselle</name>
    <dbReference type="NCBI Taxonomy" id="183260"/>
    <lineage>
        <taxon>Eukaryota</taxon>
        <taxon>Viridiplantae</taxon>
        <taxon>Streptophyta</taxon>
        <taxon>Embryophyta</taxon>
        <taxon>Tracheophyta</taxon>
        <taxon>Spermatophyta</taxon>
        <taxon>Magnoliopsida</taxon>
        <taxon>eudicotyledons</taxon>
        <taxon>Gunneridae</taxon>
        <taxon>Pentapetalae</taxon>
        <taxon>rosids</taxon>
        <taxon>malvids</taxon>
        <taxon>Malvales</taxon>
        <taxon>Malvaceae</taxon>
        <taxon>Malvoideae</taxon>
        <taxon>Hibiscus</taxon>
    </lineage>
</organism>
<comment type="caution">
    <text evidence="1">The sequence shown here is derived from an EMBL/GenBank/DDBJ whole genome shotgun (WGS) entry which is preliminary data.</text>
</comment>
<protein>
    <submittedName>
        <fullName evidence="1">Uncharacterized protein</fullName>
    </submittedName>
</protein>
<name>A0ABR2S250_9ROSI</name>
<dbReference type="EMBL" id="JBBPBN010000018">
    <property type="protein sequence ID" value="KAK9018982.1"/>
    <property type="molecule type" value="Genomic_DNA"/>
</dbReference>
<keyword evidence="2" id="KW-1185">Reference proteome</keyword>